<gene>
    <name evidence="1" type="ORF">LY71_101329</name>
</gene>
<keyword evidence="2" id="KW-1185">Reference proteome</keyword>
<sequence length="133" mass="13997">MAEDRQAPPVPVAPRRPPLLRGRVFRGTWAVAAGVLTADELRSSAWRRLRQDVHADAALPVDHRLLARGVSLVMPRSAALGGLTAAVLWGAPDVATAEDPVDVVLPPGTRWSPGPGVAVRSAPLDGEVVRDGP</sequence>
<accession>A0A2T0U220</accession>
<dbReference type="AlphaFoldDB" id="A0A2T0U220"/>
<protein>
    <submittedName>
        <fullName evidence="1">Uncharacterized protein</fullName>
    </submittedName>
</protein>
<proteinExistence type="predicted"/>
<organism evidence="1 2">
    <name type="scientific">Geodermatophilus tzadiensis</name>
    <dbReference type="NCBI Taxonomy" id="1137988"/>
    <lineage>
        <taxon>Bacteria</taxon>
        <taxon>Bacillati</taxon>
        <taxon>Actinomycetota</taxon>
        <taxon>Actinomycetes</taxon>
        <taxon>Geodermatophilales</taxon>
        <taxon>Geodermatophilaceae</taxon>
        <taxon>Geodermatophilus</taxon>
    </lineage>
</organism>
<name>A0A2T0U220_9ACTN</name>
<dbReference type="EMBL" id="PVTG01000001">
    <property type="protein sequence ID" value="PRY51957.1"/>
    <property type="molecule type" value="Genomic_DNA"/>
</dbReference>
<comment type="caution">
    <text evidence="1">The sequence shown here is derived from an EMBL/GenBank/DDBJ whole genome shotgun (WGS) entry which is preliminary data.</text>
</comment>
<evidence type="ECO:0000313" key="1">
    <source>
        <dbReference type="EMBL" id="PRY51957.1"/>
    </source>
</evidence>
<reference evidence="1 2" key="1">
    <citation type="submission" date="2018-03" db="EMBL/GenBank/DDBJ databases">
        <title>Genomic Encyclopedia of Archaeal and Bacterial Type Strains, Phase II (KMG-II): from individual species to whole genera.</title>
        <authorList>
            <person name="Goeker M."/>
        </authorList>
    </citation>
    <scope>NUCLEOTIDE SEQUENCE [LARGE SCALE GENOMIC DNA]</scope>
    <source>
        <strain evidence="1 2">DSM 45416</strain>
    </source>
</reference>
<evidence type="ECO:0000313" key="2">
    <source>
        <dbReference type="Proteomes" id="UP000239210"/>
    </source>
</evidence>
<dbReference type="Proteomes" id="UP000239210">
    <property type="component" value="Unassembled WGS sequence"/>
</dbReference>